<dbReference type="InterPro" id="IPR036770">
    <property type="entry name" value="Ankyrin_rpt-contain_sf"/>
</dbReference>
<dbReference type="SMART" id="SM00248">
    <property type="entry name" value="ANK"/>
    <property type="match status" value="2"/>
</dbReference>
<dbReference type="PROSITE" id="PS50088">
    <property type="entry name" value="ANK_REPEAT"/>
    <property type="match status" value="1"/>
</dbReference>
<evidence type="ECO:0000256" key="7">
    <source>
        <dbReference type="PROSITE-ProRule" id="PRU00023"/>
    </source>
</evidence>
<dbReference type="Gene3D" id="1.25.40.20">
    <property type="entry name" value="Ankyrin repeat-containing domain"/>
    <property type="match status" value="2"/>
</dbReference>
<keyword evidence="2" id="KW-0812">Transmembrane</keyword>
<name>A0A0D2V7H5_GOSRA</name>
<dbReference type="PROSITE" id="PS50297">
    <property type="entry name" value="ANK_REP_REGION"/>
    <property type="match status" value="1"/>
</dbReference>
<keyword evidence="5 7" id="KW-0040">ANK repeat</keyword>
<dbReference type="eggNOG" id="KOG0504">
    <property type="taxonomic scope" value="Eukaryota"/>
</dbReference>
<organism evidence="9 10">
    <name type="scientific">Gossypium raimondii</name>
    <name type="common">Peruvian cotton</name>
    <name type="synonym">Gossypium klotzschianum subsp. raimondii</name>
    <dbReference type="NCBI Taxonomy" id="29730"/>
    <lineage>
        <taxon>Eukaryota</taxon>
        <taxon>Viridiplantae</taxon>
        <taxon>Streptophyta</taxon>
        <taxon>Embryophyta</taxon>
        <taxon>Tracheophyta</taxon>
        <taxon>Spermatophyta</taxon>
        <taxon>Magnoliopsida</taxon>
        <taxon>eudicotyledons</taxon>
        <taxon>Gunneridae</taxon>
        <taxon>Pentapetalae</taxon>
        <taxon>rosids</taxon>
        <taxon>malvids</taxon>
        <taxon>Malvales</taxon>
        <taxon>Malvaceae</taxon>
        <taxon>Malvoideae</taxon>
        <taxon>Gossypium</taxon>
    </lineage>
</organism>
<evidence type="ECO:0000313" key="9">
    <source>
        <dbReference type="EMBL" id="KJB65240.1"/>
    </source>
</evidence>
<evidence type="ECO:0000256" key="1">
    <source>
        <dbReference type="ARBA" id="ARBA00004141"/>
    </source>
</evidence>
<evidence type="ECO:0000256" key="4">
    <source>
        <dbReference type="ARBA" id="ARBA00022989"/>
    </source>
</evidence>
<dbReference type="PANTHER" id="PTHR24186:SF37">
    <property type="entry name" value="PGG DOMAIN-CONTAINING PROTEIN"/>
    <property type="match status" value="1"/>
</dbReference>
<dbReference type="Proteomes" id="UP000032304">
    <property type="component" value="Chromosome 10"/>
</dbReference>
<accession>A0A0D2V7H5</accession>
<evidence type="ECO:0000256" key="3">
    <source>
        <dbReference type="ARBA" id="ARBA00022737"/>
    </source>
</evidence>
<dbReference type="GO" id="GO:0005886">
    <property type="term" value="C:plasma membrane"/>
    <property type="evidence" value="ECO:0007669"/>
    <property type="project" value="TreeGrafter"/>
</dbReference>
<evidence type="ECO:0000313" key="10">
    <source>
        <dbReference type="Proteomes" id="UP000032304"/>
    </source>
</evidence>
<keyword evidence="10" id="KW-1185">Reference proteome</keyword>
<dbReference type="Pfam" id="PF12796">
    <property type="entry name" value="Ank_2"/>
    <property type="match status" value="1"/>
</dbReference>
<dbReference type="EMBL" id="CM001749">
    <property type="protein sequence ID" value="KJB65240.1"/>
    <property type="molecule type" value="Genomic_DNA"/>
</dbReference>
<feature type="repeat" description="ANK" evidence="7">
    <location>
        <begin position="122"/>
        <end position="155"/>
    </location>
</feature>
<reference evidence="9 10" key="1">
    <citation type="journal article" date="2012" name="Nature">
        <title>Repeated polyploidization of Gossypium genomes and the evolution of spinnable cotton fibres.</title>
        <authorList>
            <person name="Paterson A.H."/>
            <person name="Wendel J.F."/>
            <person name="Gundlach H."/>
            <person name="Guo H."/>
            <person name="Jenkins J."/>
            <person name="Jin D."/>
            <person name="Llewellyn D."/>
            <person name="Showmaker K.C."/>
            <person name="Shu S."/>
            <person name="Udall J."/>
            <person name="Yoo M.J."/>
            <person name="Byers R."/>
            <person name="Chen W."/>
            <person name="Doron-Faigenboim A."/>
            <person name="Duke M.V."/>
            <person name="Gong L."/>
            <person name="Grimwood J."/>
            <person name="Grover C."/>
            <person name="Grupp K."/>
            <person name="Hu G."/>
            <person name="Lee T.H."/>
            <person name="Li J."/>
            <person name="Lin L."/>
            <person name="Liu T."/>
            <person name="Marler B.S."/>
            <person name="Page J.T."/>
            <person name="Roberts A.W."/>
            <person name="Romanel E."/>
            <person name="Sanders W.S."/>
            <person name="Szadkowski E."/>
            <person name="Tan X."/>
            <person name="Tang H."/>
            <person name="Xu C."/>
            <person name="Wang J."/>
            <person name="Wang Z."/>
            <person name="Zhang D."/>
            <person name="Zhang L."/>
            <person name="Ashrafi H."/>
            <person name="Bedon F."/>
            <person name="Bowers J.E."/>
            <person name="Brubaker C.L."/>
            <person name="Chee P.W."/>
            <person name="Das S."/>
            <person name="Gingle A.R."/>
            <person name="Haigler C.H."/>
            <person name="Harker D."/>
            <person name="Hoffmann L.V."/>
            <person name="Hovav R."/>
            <person name="Jones D.C."/>
            <person name="Lemke C."/>
            <person name="Mansoor S."/>
            <person name="ur Rahman M."/>
            <person name="Rainville L.N."/>
            <person name="Rambani A."/>
            <person name="Reddy U.K."/>
            <person name="Rong J.K."/>
            <person name="Saranga Y."/>
            <person name="Scheffler B.E."/>
            <person name="Scheffler J.A."/>
            <person name="Stelly D.M."/>
            <person name="Triplett B.A."/>
            <person name="Van Deynze A."/>
            <person name="Vaslin M.F."/>
            <person name="Waghmare V.N."/>
            <person name="Walford S.A."/>
            <person name="Wright R.J."/>
            <person name="Zaki E.A."/>
            <person name="Zhang T."/>
            <person name="Dennis E.S."/>
            <person name="Mayer K.F."/>
            <person name="Peterson D.G."/>
            <person name="Rokhsar D.S."/>
            <person name="Wang X."/>
            <person name="Schmutz J."/>
        </authorList>
    </citation>
    <scope>NUCLEOTIDE SEQUENCE [LARGE SCALE GENOMIC DNA]</scope>
</reference>
<feature type="domain" description="PGG" evidence="8">
    <location>
        <begin position="212"/>
        <end position="287"/>
    </location>
</feature>
<protein>
    <recommendedName>
        <fullName evidence="8">PGG domain-containing protein</fullName>
    </recommendedName>
</protein>
<evidence type="ECO:0000256" key="6">
    <source>
        <dbReference type="ARBA" id="ARBA00023136"/>
    </source>
</evidence>
<proteinExistence type="predicted"/>
<dbReference type="AlphaFoldDB" id="A0A0D2V7H5"/>
<evidence type="ECO:0000256" key="2">
    <source>
        <dbReference type="ARBA" id="ARBA00022692"/>
    </source>
</evidence>
<dbReference type="OMA" id="QIGVNEM"/>
<sequence length="289" mass="31963">MEKRVSTIKCGSETPLHFSSMLGHLSFLDSHGFSALHLSAAKGYLEIVRNQNGWTPLHLVATKAGFKISARVVTERDETALHLCVGSNRLHSGPYLLVSFKSLIEEIGRDDDNEMVNHKDCEGNTLLHIAVAKKLIEIIKFLLTIPGLDINAMNKNGFTALDTLNKDRHVIAVKWIPSPSNIPKIPKSLVSNKSKKSETNSRMPIRKKEHTNWLSRKRSALMVVSSLIAMVAYQAAIAPPGGALRADETVDEKGNPLKHCRKAGTAVMAYNQGIEYGQFMIFNTPSFHL</sequence>
<comment type="subcellular location">
    <subcellularLocation>
        <location evidence="1">Membrane</location>
        <topology evidence="1">Multi-pass membrane protein</topology>
    </subcellularLocation>
</comment>
<dbReference type="STRING" id="29730.A0A0D2V7H5"/>
<keyword evidence="6" id="KW-0472">Membrane</keyword>
<dbReference type="InterPro" id="IPR002110">
    <property type="entry name" value="Ankyrin_rpt"/>
</dbReference>
<dbReference type="Pfam" id="PF13962">
    <property type="entry name" value="PGG"/>
    <property type="match status" value="1"/>
</dbReference>
<dbReference type="SUPFAM" id="SSF48403">
    <property type="entry name" value="Ankyrin repeat"/>
    <property type="match status" value="1"/>
</dbReference>
<dbReference type="InterPro" id="IPR026961">
    <property type="entry name" value="PGG_dom"/>
</dbReference>
<evidence type="ECO:0000259" key="8">
    <source>
        <dbReference type="Pfam" id="PF13962"/>
    </source>
</evidence>
<evidence type="ECO:0000256" key="5">
    <source>
        <dbReference type="ARBA" id="ARBA00023043"/>
    </source>
</evidence>
<keyword evidence="4" id="KW-1133">Transmembrane helix</keyword>
<dbReference type="Gramene" id="KJB65240">
    <property type="protein sequence ID" value="KJB65240"/>
    <property type="gene ID" value="B456_010G085900"/>
</dbReference>
<keyword evidence="3" id="KW-0677">Repeat</keyword>
<gene>
    <name evidence="9" type="ORF">B456_010G085900</name>
</gene>
<dbReference type="PANTHER" id="PTHR24186">
    <property type="entry name" value="PROTEIN PHOSPHATASE 1 REGULATORY SUBUNIT"/>
    <property type="match status" value="1"/>
</dbReference>